<feature type="compositionally biased region" description="Basic and acidic residues" evidence="1">
    <location>
        <begin position="111"/>
        <end position="127"/>
    </location>
</feature>
<dbReference type="AlphaFoldDB" id="A0A290Z9I5"/>
<dbReference type="Pfam" id="PF14025">
    <property type="entry name" value="DUF4241"/>
    <property type="match status" value="1"/>
</dbReference>
<evidence type="ECO:0000256" key="1">
    <source>
        <dbReference type="SAM" id="MobiDB-lite"/>
    </source>
</evidence>
<dbReference type="EMBL" id="CP023445">
    <property type="protein sequence ID" value="ATE55677.1"/>
    <property type="molecule type" value="Genomic_DNA"/>
</dbReference>
<dbReference type="KEGG" id="apre:CNX65_22280"/>
<accession>A0A290Z9I5</accession>
<protein>
    <submittedName>
        <fullName evidence="2">Cytosolic protein</fullName>
    </submittedName>
</protein>
<dbReference type="InterPro" id="IPR025335">
    <property type="entry name" value="DUF4241"/>
</dbReference>
<organism evidence="2 3">
    <name type="scientific">Actinosynnema pretiosum</name>
    <dbReference type="NCBI Taxonomy" id="42197"/>
    <lineage>
        <taxon>Bacteria</taxon>
        <taxon>Bacillati</taxon>
        <taxon>Actinomycetota</taxon>
        <taxon>Actinomycetes</taxon>
        <taxon>Pseudonocardiales</taxon>
        <taxon>Pseudonocardiaceae</taxon>
        <taxon>Actinosynnema</taxon>
    </lineage>
</organism>
<name>A0A290Z9I5_9PSEU</name>
<evidence type="ECO:0000313" key="3">
    <source>
        <dbReference type="Proteomes" id="UP000218505"/>
    </source>
</evidence>
<evidence type="ECO:0000313" key="2">
    <source>
        <dbReference type="EMBL" id="ATE55677.1"/>
    </source>
</evidence>
<dbReference type="RefSeq" id="WP_096495508.1">
    <property type="nucleotide sequence ID" value="NZ_CP023445.1"/>
</dbReference>
<gene>
    <name evidence="2" type="ORF">CNX65_22280</name>
</gene>
<keyword evidence="3" id="KW-1185">Reference proteome</keyword>
<dbReference type="Proteomes" id="UP000218505">
    <property type="component" value="Chromosome"/>
</dbReference>
<proteinExistence type="predicted"/>
<reference evidence="2" key="1">
    <citation type="submission" date="2017-09" db="EMBL/GenBank/DDBJ databases">
        <title>Complete Genome Sequence of ansamitocin-producing Bacterium Actinosynnema pretiosum X47.</title>
        <authorList>
            <person name="Cao G."/>
            <person name="Zong G."/>
            <person name="Zhong C."/>
            <person name="Fu J."/>
        </authorList>
    </citation>
    <scope>NUCLEOTIDE SEQUENCE [LARGE SCALE GENOMIC DNA]</scope>
    <source>
        <strain evidence="2">X47</strain>
    </source>
</reference>
<feature type="region of interest" description="Disordered" evidence="1">
    <location>
        <begin position="111"/>
        <end position="134"/>
    </location>
</feature>
<sequence>MGQMVGLVYCEGWDPVARTVVGGLDEERARERDFAGEQYAVCLVDPDSGAPTALLEIADRYRRCSWFDAAGRRERVRVDVVLHGRLFHLSSTEWVYGPGDEEFSDEVERTEVSHSPQGDRDLVKDLPDGGSYATEDEVPVETLYRRVPAFGDWHAYTGLDGTFVRRPAPPAPPGAEPPWRPPAPLEPRVGELFEPGARFVVDGSEFTIEGHDVGPLRLPSGRLVAADPAWPTDEEPFDDMLMPVAHPVRVLLAVCADKPDWKPVAALQLVLADVPAATWEPARVEKSDPALLGEGEFYGAGVDSGQLCFVDASAAEALGDLVGEHEVDPDGAEHRTALLSDPVSGGDMLLFTAPNGDGAYPTWVGRAADGSITCFVLDTLFAPERHFDGG</sequence>